<reference evidence="2 3" key="1">
    <citation type="journal article" date="2020" name="Mol. Biol. Evol.">
        <title>Distinct Expression and Methylation Patterns for Genes with Different Fates following a Single Whole-Genome Duplication in Flowering Plants.</title>
        <authorList>
            <person name="Shi T."/>
            <person name="Rahmani R.S."/>
            <person name="Gugger P.F."/>
            <person name="Wang M."/>
            <person name="Li H."/>
            <person name="Zhang Y."/>
            <person name="Li Z."/>
            <person name="Wang Q."/>
            <person name="Van de Peer Y."/>
            <person name="Marchal K."/>
            <person name="Chen J."/>
        </authorList>
    </citation>
    <scope>NUCLEOTIDE SEQUENCE [LARGE SCALE GENOMIC DNA]</scope>
    <source>
        <tissue evidence="2">Leaf</tissue>
    </source>
</reference>
<dbReference type="PANTHER" id="PTHR24423">
    <property type="entry name" value="TWO-COMPONENT SENSOR HISTIDINE KINASE"/>
    <property type="match status" value="1"/>
</dbReference>
<dbReference type="EMBL" id="DUZY01000001">
    <property type="protein sequence ID" value="DAD21502.1"/>
    <property type="molecule type" value="Genomic_DNA"/>
</dbReference>
<keyword evidence="3" id="KW-1185">Reference proteome</keyword>
<dbReference type="Proteomes" id="UP000607653">
    <property type="component" value="Unassembled WGS sequence"/>
</dbReference>
<evidence type="ECO:0000313" key="2">
    <source>
        <dbReference type="EMBL" id="DAD21502.1"/>
    </source>
</evidence>
<dbReference type="GO" id="GO:0016301">
    <property type="term" value="F:kinase activity"/>
    <property type="evidence" value="ECO:0007669"/>
    <property type="project" value="UniProtKB-KW"/>
</dbReference>
<dbReference type="Pfam" id="PF01590">
    <property type="entry name" value="GAF"/>
    <property type="match status" value="1"/>
</dbReference>
<evidence type="ECO:0000259" key="1">
    <source>
        <dbReference type="Pfam" id="PF01590"/>
    </source>
</evidence>
<organism evidence="2 3">
    <name type="scientific">Nelumbo nucifera</name>
    <name type="common">Sacred lotus</name>
    <dbReference type="NCBI Taxonomy" id="4432"/>
    <lineage>
        <taxon>Eukaryota</taxon>
        <taxon>Viridiplantae</taxon>
        <taxon>Streptophyta</taxon>
        <taxon>Embryophyta</taxon>
        <taxon>Tracheophyta</taxon>
        <taxon>Spermatophyta</taxon>
        <taxon>Magnoliopsida</taxon>
        <taxon>Proteales</taxon>
        <taxon>Nelumbonaceae</taxon>
        <taxon>Nelumbo</taxon>
    </lineage>
</organism>
<evidence type="ECO:0000313" key="3">
    <source>
        <dbReference type="Proteomes" id="UP000607653"/>
    </source>
</evidence>
<feature type="domain" description="GAF" evidence="1">
    <location>
        <begin position="81"/>
        <end position="116"/>
    </location>
</feature>
<name>A0A822XN80_NELNU</name>
<dbReference type="InterPro" id="IPR003018">
    <property type="entry name" value="GAF"/>
</dbReference>
<dbReference type="PANTHER" id="PTHR24423:SF622">
    <property type="entry name" value="ETHYLENE RECEPTOR"/>
    <property type="match status" value="1"/>
</dbReference>
<dbReference type="GO" id="GO:0005524">
    <property type="term" value="F:ATP binding"/>
    <property type="evidence" value="ECO:0007669"/>
    <property type="project" value="UniProtKB-KW"/>
</dbReference>
<proteinExistence type="predicted"/>
<accession>A0A822XN80</accession>
<comment type="caution">
    <text evidence="2">The sequence shown here is derived from an EMBL/GenBank/DDBJ whole genome shotgun (WGS) entry which is preliminary data.</text>
</comment>
<dbReference type="AlphaFoldDB" id="A0A822XN80"/>
<protein>
    <recommendedName>
        <fullName evidence="1">GAF domain-containing protein</fullName>
    </recommendedName>
</protein>
<gene>
    <name evidence="2" type="ORF">HUJ06_022965</name>
</gene>
<sequence>MPDELNSMMNLTHELKWKDDLVSIPVNDPELVDILQKRVRVLGPNSKLGWVAENGPVVAIRMPMLRVSNFKTGMPEMMETCYAILVLVLPANGNRDWSSQELEIVEVVADQVAVALSQLMFLKSRC</sequence>
<dbReference type="SUPFAM" id="SSF55781">
    <property type="entry name" value="GAF domain-like"/>
    <property type="match status" value="1"/>
</dbReference>
<dbReference type="GO" id="GO:0046872">
    <property type="term" value="F:metal ion binding"/>
    <property type="evidence" value="ECO:0007669"/>
    <property type="project" value="UniProtKB-KW"/>
</dbReference>